<evidence type="ECO:0000313" key="12">
    <source>
        <dbReference type="Proteomes" id="UP000758611"/>
    </source>
</evidence>
<organism evidence="11 12">
    <name type="scientific">Parvimonas micra</name>
    <dbReference type="NCBI Taxonomy" id="33033"/>
    <lineage>
        <taxon>Bacteria</taxon>
        <taxon>Bacillati</taxon>
        <taxon>Bacillota</taxon>
        <taxon>Tissierellia</taxon>
        <taxon>Tissierellales</taxon>
        <taxon>Peptoniphilaceae</taxon>
        <taxon>Parvimonas</taxon>
    </lineage>
</organism>
<dbReference type="GO" id="GO:0051607">
    <property type="term" value="P:defense response to virus"/>
    <property type="evidence" value="ECO:0007669"/>
    <property type="project" value="UniProtKB-KW"/>
</dbReference>
<dbReference type="Pfam" id="PF01930">
    <property type="entry name" value="Cas_Cas4"/>
    <property type="match status" value="1"/>
</dbReference>
<keyword evidence="4 9" id="KW-0269">Exonuclease</keyword>
<keyword evidence="7 9" id="KW-0051">Antiviral defense</keyword>
<evidence type="ECO:0000256" key="5">
    <source>
        <dbReference type="ARBA" id="ARBA00023004"/>
    </source>
</evidence>
<dbReference type="PANTHER" id="PTHR37168:SF1">
    <property type="entry name" value="CRISPR-ASSOCIATED EXONUCLEASE CAS4"/>
    <property type="match status" value="1"/>
</dbReference>
<evidence type="ECO:0000256" key="2">
    <source>
        <dbReference type="ARBA" id="ARBA00022723"/>
    </source>
</evidence>
<keyword evidence="8 9" id="KW-0464">Manganese</keyword>
<keyword evidence="5 9" id="KW-0408">Iron</keyword>
<evidence type="ECO:0000256" key="1">
    <source>
        <dbReference type="ARBA" id="ARBA00022722"/>
    </source>
</evidence>
<comment type="cofactor">
    <cofactor evidence="9">
        <name>Mg(2+)</name>
        <dbReference type="ChEBI" id="CHEBI:18420"/>
    </cofactor>
    <cofactor evidence="9">
        <name>Mn(2+)</name>
        <dbReference type="ChEBI" id="CHEBI:29035"/>
    </cofactor>
    <text evidence="9">Mg(2+) or Mn(2+) required for ssDNA cleavage activity.</text>
</comment>
<evidence type="ECO:0000313" key="11">
    <source>
        <dbReference type="EMBL" id="MBF1307681.1"/>
    </source>
</evidence>
<reference evidence="11" key="1">
    <citation type="submission" date="2020-04" db="EMBL/GenBank/DDBJ databases">
        <title>Deep metagenomics examines the oral microbiome during advanced dental caries in children, revealing novel taxa and co-occurrences with host molecules.</title>
        <authorList>
            <person name="Baker J.L."/>
            <person name="Morton J.T."/>
            <person name="Dinis M."/>
            <person name="Alvarez R."/>
            <person name="Tran N.C."/>
            <person name="Knight R."/>
            <person name="Edlund A."/>
        </authorList>
    </citation>
    <scope>NUCLEOTIDE SEQUENCE</scope>
    <source>
        <strain evidence="11">JCVI_23_bin.11</strain>
    </source>
</reference>
<dbReference type="GO" id="GO:0051536">
    <property type="term" value="F:iron-sulfur cluster binding"/>
    <property type="evidence" value="ECO:0007669"/>
    <property type="project" value="UniProtKB-KW"/>
</dbReference>
<keyword evidence="2 9" id="KW-0479">Metal-binding</keyword>
<accession>A0A930E5W5</accession>
<dbReference type="Gene3D" id="3.90.320.10">
    <property type="match status" value="1"/>
</dbReference>
<dbReference type="GO" id="GO:0046872">
    <property type="term" value="F:metal ion binding"/>
    <property type="evidence" value="ECO:0007669"/>
    <property type="project" value="UniProtKB-KW"/>
</dbReference>
<dbReference type="NCBIfam" id="TIGR00372">
    <property type="entry name" value="cas4"/>
    <property type="match status" value="1"/>
</dbReference>
<protein>
    <recommendedName>
        <fullName evidence="9">CRISPR-associated exonuclease Cas4</fullName>
        <ecNumber evidence="9">3.1.12.1</ecNumber>
    </recommendedName>
</protein>
<dbReference type="RefSeq" id="WP_278478564.1">
    <property type="nucleotide sequence ID" value="NZ_JABZRE010000048.1"/>
</dbReference>
<evidence type="ECO:0000256" key="6">
    <source>
        <dbReference type="ARBA" id="ARBA00023014"/>
    </source>
</evidence>
<comment type="caution">
    <text evidence="11">The sequence shown here is derived from an EMBL/GenBank/DDBJ whole genome shotgun (WGS) entry which is preliminary data.</text>
</comment>
<dbReference type="InterPro" id="IPR011604">
    <property type="entry name" value="PDDEXK-like_dom_sf"/>
</dbReference>
<gene>
    <name evidence="11" type="primary">cas4</name>
    <name evidence="11" type="ORF">HXM94_07895</name>
</gene>
<dbReference type="GO" id="GO:0004527">
    <property type="term" value="F:exonuclease activity"/>
    <property type="evidence" value="ECO:0007669"/>
    <property type="project" value="UniProtKB-KW"/>
</dbReference>
<comment type="cofactor">
    <cofactor evidence="9">
        <name>iron-sulfur cluster</name>
        <dbReference type="ChEBI" id="CHEBI:30408"/>
    </cofactor>
</comment>
<proteinExistence type="inferred from homology"/>
<keyword evidence="1 9" id="KW-0540">Nuclease</keyword>
<evidence type="ECO:0000256" key="4">
    <source>
        <dbReference type="ARBA" id="ARBA00022839"/>
    </source>
</evidence>
<name>A0A930E5W5_9FIRM</name>
<keyword evidence="3 9" id="KW-0378">Hydrolase</keyword>
<dbReference type="EC" id="3.1.12.1" evidence="9"/>
<keyword evidence="6 9" id="KW-0411">Iron-sulfur</keyword>
<sequence length="164" mass="19533">MDREITGIMVYYNFVCKRKLWYFYNGITMEHTNEDVSIGKSIDEEFYSGEEKHINVKNIINIDYIKDKNIIHEVKKSKVMEEASIEQIKYYLWILHNEGVKDITGVLDYPLLRKSKKIKLKLEDFEKIPKILEEIRTLVESEKPPEFKKIKLCKNCAYCDICLI</sequence>
<feature type="domain" description="DUF83" evidence="10">
    <location>
        <begin position="6"/>
        <end position="163"/>
    </location>
</feature>
<comment type="function">
    <text evidence="9">CRISPR (clustered regularly interspaced short palindromic repeat) is an adaptive immune system that provides protection against mobile genetic elements (viruses, transposable elements and conjugative plasmids). CRISPR clusters contain sequences complementary to antecedent mobile elements and target invading nucleic acids. CRISPR clusters are transcribed and processed into CRISPR RNA (crRNA).</text>
</comment>
<dbReference type="InterPro" id="IPR022765">
    <property type="entry name" value="Dna2/Cas4_DUF83"/>
</dbReference>
<evidence type="ECO:0000259" key="10">
    <source>
        <dbReference type="Pfam" id="PF01930"/>
    </source>
</evidence>
<dbReference type="AlphaFoldDB" id="A0A930E5W5"/>
<evidence type="ECO:0000256" key="8">
    <source>
        <dbReference type="ARBA" id="ARBA00023211"/>
    </source>
</evidence>
<evidence type="ECO:0000256" key="3">
    <source>
        <dbReference type="ARBA" id="ARBA00022801"/>
    </source>
</evidence>
<evidence type="ECO:0000256" key="7">
    <source>
        <dbReference type="ARBA" id="ARBA00023118"/>
    </source>
</evidence>
<comment type="similarity">
    <text evidence="9">Belongs to the CRISPR-associated exonuclease Cas4 family.</text>
</comment>
<dbReference type="PANTHER" id="PTHR37168">
    <property type="entry name" value="CRISPR-ASSOCIATED EXONUCLEASE CAS4"/>
    <property type="match status" value="1"/>
</dbReference>
<dbReference type="Proteomes" id="UP000758611">
    <property type="component" value="Unassembled WGS sequence"/>
</dbReference>
<evidence type="ECO:0000256" key="9">
    <source>
        <dbReference type="RuleBase" id="RU365022"/>
    </source>
</evidence>
<dbReference type="InterPro" id="IPR013343">
    <property type="entry name" value="CRISPR-assoc_prot_Cas4"/>
</dbReference>
<dbReference type="EMBL" id="JABZRE010000048">
    <property type="protein sequence ID" value="MBF1307681.1"/>
    <property type="molecule type" value="Genomic_DNA"/>
</dbReference>